<keyword evidence="1" id="KW-0472">Membrane</keyword>
<evidence type="ECO:0000313" key="2">
    <source>
        <dbReference type="EMBL" id="QTD36750.1"/>
    </source>
</evidence>
<keyword evidence="1" id="KW-1133">Transmembrane helix</keyword>
<dbReference type="RefSeq" id="WP_207970932.1">
    <property type="nucleotide sequence ID" value="NZ_CP071795.1"/>
</dbReference>
<gene>
    <name evidence="2" type="ORF">JL193_11450</name>
</gene>
<name>A0ABX7STS2_9FLAO</name>
<reference evidence="2 3" key="1">
    <citation type="submission" date="2021-03" db="EMBL/GenBank/DDBJ databases">
        <title>Complete genome of Polaribacter_sp.G4M1.</title>
        <authorList>
            <person name="Jeong S.W."/>
            <person name="Bae J.W."/>
        </authorList>
    </citation>
    <scope>NUCLEOTIDE SEQUENCE [LARGE SCALE GENOMIC DNA]</scope>
    <source>
        <strain evidence="2 3">G4M1</strain>
    </source>
</reference>
<dbReference type="EMBL" id="CP071795">
    <property type="protein sequence ID" value="QTD36750.1"/>
    <property type="molecule type" value="Genomic_DNA"/>
</dbReference>
<keyword evidence="3" id="KW-1185">Reference proteome</keyword>
<dbReference type="Proteomes" id="UP000663935">
    <property type="component" value="Chromosome"/>
</dbReference>
<feature type="transmembrane region" description="Helical" evidence="1">
    <location>
        <begin position="97"/>
        <end position="123"/>
    </location>
</feature>
<accession>A0ABX7STS2</accession>
<organism evidence="2 3">
    <name type="scientific">Polaribacter batillariae</name>
    <dbReference type="NCBI Taxonomy" id="2808900"/>
    <lineage>
        <taxon>Bacteria</taxon>
        <taxon>Pseudomonadati</taxon>
        <taxon>Bacteroidota</taxon>
        <taxon>Flavobacteriia</taxon>
        <taxon>Flavobacteriales</taxon>
        <taxon>Flavobacteriaceae</taxon>
    </lineage>
</organism>
<keyword evidence="1" id="KW-0812">Transmembrane</keyword>
<evidence type="ECO:0000256" key="1">
    <source>
        <dbReference type="SAM" id="Phobius"/>
    </source>
</evidence>
<proteinExistence type="predicted"/>
<evidence type="ECO:0000313" key="3">
    <source>
        <dbReference type="Proteomes" id="UP000663935"/>
    </source>
</evidence>
<sequence length="176" mass="20562">MSDKKTLLIEKRNSELFLRPRFSINLEENAEVILSRFSEAFQKGNHLFRGSIVDGHIFISVPKKEEHFWSPQLHLEIIEKENNNCELKGLFGPKPQVWTLFMFVHFVLGISFLGFCVLLYTRLSLDESLLLPIIMLIALPLIWVLLYFLGQIGKDTGKSQMKNLHDFMLRTIYHLK</sequence>
<protein>
    <submittedName>
        <fullName evidence="2">GTP-binding protein</fullName>
    </submittedName>
</protein>
<feature type="transmembrane region" description="Helical" evidence="1">
    <location>
        <begin position="129"/>
        <end position="149"/>
    </location>
</feature>